<keyword evidence="1" id="KW-0732">Signal</keyword>
<dbReference type="SUPFAM" id="SSF56954">
    <property type="entry name" value="Outer membrane efflux proteins (OEP)"/>
    <property type="match status" value="1"/>
</dbReference>
<sequence length="403" mass="45993">MNKHLSLTGAAVALLLTQLTNAQPGQSRRVITLQQALDLAQENNPQVNVANLRIDKQRALIPGALSLSGPELIFEAPTTTRFQPGILLPVSLPTVYKNQRVVQEQQVKLSQREKAVTTNTIRYNVRTTYNNLLYLRESINNYRRQDSLLRVFTQVTEVRQRVGQISRIEVLNARSQQQELQYQLDQTRAQVRSNRIQLGLLIGTPNDTSLRATGPFQKMRFTDPFLTTDSTFIRNPQTDYYKQNQVLNEAALVLERKRRLPNIIVGYLNQGGPESPMLYRFRFGLSLPVWGWVASSRINAAKTDVEIAKSQIKLNNYELQGDYDKGYADLLQYTEAVDYYETIGLRQADEIVKAAGDGYRLGSIGYYDYLLNVQQAFKIRFGYLEALRNYNQAVVTLNYLKGE</sequence>
<feature type="chain" id="PRO_5015529047" evidence="1">
    <location>
        <begin position="23"/>
        <end position="403"/>
    </location>
</feature>
<dbReference type="GO" id="GO:0015562">
    <property type="term" value="F:efflux transmembrane transporter activity"/>
    <property type="evidence" value="ECO:0007669"/>
    <property type="project" value="InterPro"/>
</dbReference>
<evidence type="ECO:0000313" key="3">
    <source>
        <dbReference type="Proteomes" id="UP000238375"/>
    </source>
</evidence>
<comment type="caution">
    <text evidence="2">The sequence shown here is derived from an EMBL/GenBank/DDBJ whole genome shotgun (WGS) entry which is preliminary data.</text>
</comment>
<proteinExistence type="predicted"/>
<dbReference type="EMBL" id="PVTE01000013">
    <property type="protein sequence ID" value="PRY36016.1"/>
    <property type="molecule type" value="Genomic_DNA"/>
</dbReference>
<evidence type="ECO:0000313" key="2">
    <source>
        <dbReference type="EMBL" id="PRY36016.1"/>
    </source>
</evidence>
<dbReference type="OrthoDB" id="1522622at2"/>
<gene>
    <name evidence="2" type="ORF">CLV58_113147</name>
</gene>
<evidence type="ECO:0000256" key="1">
    <source>
        <dbReference type="SAM" id="SignalP"/>
    </source>
</evidence>
<protein>
    <submittedName>
        <fullName evidence="2">Outer membrane protein TolC</fullName>
    </submittedName>
</protein>
<feature type="signal peptide" evidence="1">
    <location>
        <begin position="1"/>
        <end position="22"/>
    </location>
</feature>
<name>A0A2T0SRI6_9BACT</name>
<dbReference type="InterPro" id="IPR010131">
    <property type="entry name" value="MdtP/NodT-like"/>
</dbReference>
<organism evidence="2 3">
    <name type="scientific">Spirosoma oryzae</name>
    <dbReference type="NCBI Taxonomy" id="1469603"/>
    <lineage>
        <taxon>Bacteria</taxon>
        <taxon>Pseudomonadati</taxon>
        <taxon>Bacteroidota</taxon>
        <taxon>Cytophagia</taxon>
        <taxon>Cytophagales</taxon>
        <taxon>Cytophagaceae</taxon>
        <taxon>Spirosoma</taxon>
    </lineage>
</organism>
<keyword evidence="3" id="KW-1185">Reference proteome</keyword>
<dbReference type="PANTHER" id="PTHR30203:SF24">
    <property type="entry name" value="BLR4935 PROTEIN"/>
    <property type="match status" value="1"/>
</dbReference>
<dbReference type="Gene3D" id="1.20.1600.10">
    <property type="entry name" value="Outer membrane efflux proteins (OEP)"/>
    <property type="match status" value="1"/>
</dbReference>
<dbReference type="AlphaFoldDB" id="A0A2T0SRI6"/>
<dbReference type="Proteomes" id="UP000238375">
    <property type="component" value="Unassembled WGS sequence"/>
</dbReference>
<dbReference type="PANTHER" id="PTHR30203">
    <property type="entry name" value="OUTER MEMBRANE CATION EFFLUX PROTEIN"/>
    <property type="match status" value="1"/>
</dbReference>
<dbReference type="RefSeq" id="WP_106138913.1">
    <property type="nucleotide sequence ID" value="NZ_PVTE01000013.1"/>
</dbReference>
<reference evidence="2 3" key="1">
    <citation type="submission" date="2018-03" db="EMBL/GenBank/DDBJ databases">
        <title>Genomic Encyclopedia of Archaeal and Bacterial Type Strains, Phase II (KMG-II): from individual species to whole genera.</title>
        <authorList>
            <person name="Goeker M."/>
        </authorList>
    </citation>
    <scope>NUCLEOTIDE SEQUENCE [LARGE SCALE GENOMIC DNA]</scope>
    <source>
        <strain evidence="2 3">DSM 28354</strain>
    </source>
</reference>
<accession>A0A2T0SRI6</accession>